<dbReference type="Proteomes" id="UP000325577">
    <property type="component" value="Linkage Group LG12"/>
</dbReference>
<evidence type="ECO:0000313" key="2">
    <source>
        <dbReference type="Proteomes" id="UP000325577"/>
    </source>
</evidence>
<protein>
    <submittedName>
        <fullName evidence="1">Uncharacterized protein</fullName>
    </submittedName>
</protein>
<keyword evidence="2" id="KW-1185">Reference proteome</keyword>
<accession>A0A5J5BGK8</accession>
<dbReference type="AlphaFoldDB" id="A0A5J5BGK8"/>
<proteinExistence type="predicted"/>
<name>A0A5J5BGK8_9ASTE</name>
<dbReference type="EMBL" id="CM018035">
    <property type="protein sequence ID" value="KAA8542265.1"/>
    <property type="molecule type" value="Genomic_DNA"/>
</dbReference>
<evidence type="ECO:0000313" key="1">
    <source>
        <dbReference type="EMBL" id="KAA8542265.1"/>
    </source>
</evidence>
<gene>
    <name evidence="1" type="ORF">F0562_023598</name>
</gene>
<sequence length="89" mass="10000">MFCNSSTCSAIQLLLYNFFFCNSYSLLSIVSAIPLRELVWAWQGISYWGKKLEKLGQGNSLGAFGDSFWTFAVSLGLVLSKKEQDQHAH</sequence>
<reference evidence="1 2" key="1">
    <citation type="submission" date="2019-09" db="EMBL/GenBank/DDBJ databases">
        <title>A chromosome-level genome assembly of the Chinese tupelo Nyssa sinensis.</title>
        <authorList>
            <person name="Yang X."/>
            <person name="Kang M."/>
            <person name="Yang Y."/>
            <person name="Xiong H."/>
            <person name="Wang M."/>
            <person name="Zhang Z."/>
            <person name="Wang Z."/>
            <person name="Wu H."/>
            <person name="Ma T."/>
            <person name="Liu J."/>
            <person name="Xi Z."/>
        </authorList>
    </citation>
    <scope>NUCLEOTIDE SEQUENCE [LARGE SCALE GENOMIC DNA]</scope>
    <source>
        <strain evidence="1">J267</strain>
        <tissue evidence="1">Leaf</tissue>
    </source>
</reference>
<organism evidence="1 2">
    <name type="scientific">Nyssa sinensis</name>
    <dbReference type="NCBI Taxonomy" id="561372"/>
    <lineage>
        <taxon>Eukaryota</taxon>
        <taxon>Viridiplantae</taxon>
        <taxon>Streptophyta</taxon>
        <taxon>Embryophyta</taxon>
        <taxon>Tracheophyta</taxon>
        <taxon>Spermatophyta</taxon>
        <taxon>Magnoliopsida</taxon>
        <taxon>eudicotyledons</taxon>
        <taxon>Gunneridae</taxon>
        <taxon>Pentapetalae</taxon>
        <taxon>asterids</taxon>
        <taxon>Cornales</taxon>
        <taxon>Nyssaceae</taxon>
        <taxon>Nyssa</taxon>
    </lineage>
</organism>